<dbReference type="InterPro" id="IPR011059">
    <property type="entry name" value="Metal-dep_hydrolase_composite"/>
</dbReference>
<dbReference type="OrthoDB" id="3189065at2"/>
<feature type="compositionally biased region" description="Polar residues" evidence="1">
    <location>
        <begin position="441"/>
        <end position="462"/>
    </location>
</feature>
<organism evidence="3 4">
    <name type="scientific">Prauserella muralis</name>
    <dbReference type="NCBI Taxonomy" id="588067"/>
    <lineage>
        <taxon>Bacteria</taxon>
        <taxon>Bacillati</taxon>
        <taxon>Actinomycetota</taxon>
        <taxon>Actinomycetes</taxon>
        <taxon>Pseudonocardiales</taxon>
        <taxon>Pseudonocardiaceae</taxon>
        <taxon>Prauserella</taxon>
    </lineage>
</organism>
<reference evidence="3 4" key="1">
    <citation type="submission" date="2016-07" db="EMBL/GenBank/DDBJ databases">
        <title>Draft genome sequence of Prauserella muralis DSM 45305, isolated from a mould-covered wall in an indoor environment.</title>
        <authorList>
            <person name="Ruckert C."/>
            <person name="Albersmeier A."/>
            <person name="Jiang C.-L."/>
            <person name="Jiang Y."/>
            <person name="Kalinowski J."/>
            <person name="Schneider O."/>
            <person name="Winkler A."/>
            <person name="Zotchev S.B."/>
        </authorList>
    </citation>
    <scope>NUCLEOTIDE SEQUENCE [LARGE SCALE GENOMIC DNA]</scope>
    <source>
        <strain evidence="3 4">DSM 45305</strain>
    </source>
</reference>
<dbReference type="SUPFAM" id="SSF51338">
    <property type="entry name" value="Composite domain of metallo-dependent hydrolases"/>
    <property type="match status" value="1"/>
</dbReference>
<dbReference type="PANTHER" id="PTHR43794:SF5">
    <property type="entry name" value="CHLOROHYDROLASE FAMILY PROTEIN"/>
    <property type="match status" value="1"/>
</dbReference>
<protein>
    <recommendedName>
        <fullName evidence="2">Amidohydrolase-related domain-containing protein</fullName>
    </recommendedName>
</protein>
<dbReference type="GO" id="GO:0016810">
    <property type="term" value="F:hydrolase activity, acting on carbon-nitrogen (but not peptide) bonds"/>
    <property type="evidence" value="ECO:0007669"/>
    <property type="project" value="InterPro"/>
</dbReference>
<proteinExistence type="predicted"/>
<evidence type="ECO:0000259" key="2">
    <source>
        <dbReference type="Pfam" id="PF01979"/>
    </source>
</evidence>
<dbReference type="Pfam" id="PF01979">
    <property type="entry name" value="Amidohydro_1"/>
    <property type="match status" value="1"/>
</dbReference>
<comment type="caution">
    <text evidence="3">The sequence shown here is derived from an EMBL/GenBank/DDBJ whole genome shotgun (WGS) entry which is preliminary data.</text>
</comment>
<feature type="domain" description="Amidohydrolase-related" evidence="2">
    <location>
        <begin position="59"/>
        <end position="411"/>
    </location>
</feature>
<dbReference type="InterPro" id="IPR032466">
    <property type="entry name" value="Metal_Hydrolase"/>
</dbReference>
<keyword evidence="4" id="KW-1185">Reference proteome</keyword>
<dbReference type="Proteomes" id="UP000249915">
    <property type="component" value="Unassembled WGS sequence"/>
</dbReference>
<name>A0A2V4ATV0_9PSEU</name>
<gene>
    <name evidence="3" type="ORF">BAY60_19440</name>
</gene>
<dbReference type="InterPro" id="IPR050287">
    <property type="entry name" value="MTA/SAH_deaminase"/>
</dbReference>
<dbReference type="SUPFAM" id="SSF51556">
    <property type="entry name" value="Metallo-dependent hydrolases"/>
    <property type="match status" value="1"/>
</dbReference>
<dbReference type="AlphaFoldDB" id="A0A2V4ATV0"/>
<dbReference type="Gene3D" id="3.20.20.140">
    <property type="entry name" value="Metal-dependent hydrolases"/>
    <property type="match status" value="1"/>
</dbReference>
<dbReference type="EMBL" id="MASW01000004">
    <property type="protein sequence ID" value="PXY24683.1"/>
    <property type="molecule type" value="Genomic_DNA"/>
</dbReference>
<evidence type="ECO:0000256" key="1">
    <source>
        <dbReference type="SAM" id="MobiDB-lite"/>
    </source>
</evidence>
<sequence>MTSSILIRGGQVLLGPGGGERPHYEAVVADLLVVDGRIARIEPEIAAPDVELLAADGTLVIPGFVDTHRHNWQAAFRSVASDWTLAQYANAIHGLVKPHMTPEDMALAVVAGRAEALLSGVTTMVDWAHGVSSPEHADAVLSGLLDVPGRSVLAYAGGWGLNSDEPIGEEIARVTAAVRAAGSDLLTPALGLRGPQYSSLATTADDVRTARSLDIPVSVHGGSAGWGRNRPVGQLEKAGLLDERTTVIHGNTLADDELRMIADRGASASVSADAEIHMGFGWPATGRLLAAGVRPSLSIDDCAAVGGDMFRALHSTLVAERGVASAADDRAPDRRGLALRAADVFEFATYRGARACGFEDLGMIRVGAQADLIVLDISDLSMAPANHPVGAIVGSGHPGLVRDVLVAGRVVKRAGRPVGVDIAGLVARLVDSRERILDRIAQSTGQRPATDGSWNPPTTGYTSEDARRSAAAR</sequence>
<dbReference type="PANTHER" id="PTHR43794">
    <property type="entry name" value="AMINOHYDROLASE SSNA-RELATED"/>
    <property type="match status" value="1"/>
</dbReference>
<feature type="compositionally biased region" description="Basic and acidic residues" evidence="1">
    <location>
        <begin position="464"/>
        <end position="473"/>
    </location>
</feature>
<dbReference type="InterPro" id="IPR006680">
    <property type="entry name" value="Amidohydro-rel"/>
</dbReference>
<accession>A0A2V4ATV0</accession>
<feature type="region of interest" description="Disordered" evidence="1">
    <location>
        <begin position="440"/>
        <end position="473"/>
    </location>
</feature>
<evidence type="ECO:0000313" key="4">
    <source>
        <dbReference type="Proteomes" id="UP000249915"/>
    </source>
</evidence>
<dbReference type="Gene3D" id="2.30.40.10">
    <property type="entry name" value="Urease, subunit C, domain 1"/>
    <property type="match status" value="1"/>
</dbReference>
<evidence type="ECO:0000313" key="3">
    <source>
        <dbReference type="EMBL" id="PXY24683.1"/>
    </source>
</evidence>